<protein>
    <submittedName>
        <fullName evidence="1">WbqC family protein</fullName>
    </submittedName>
</protein>
<organism evidence="1 2">
    <name type="scientific">Pseudofulvibacter geojedonensis</name>
    <dbReference type="NCBI Taxonomy" id="1123758"/>
    <lineage>
        <taxon>Bacteria</taxon>
        <taxon>Pseudomonadati</taxon>
        <taxon>Bacteroidota</taxon>
        <taxon>Flavobacteriia</taxon>
        <taxon>Flavobacteriales</taxon>
        <taxon>Flavobacteriaceae</taxon>
        <taxon>Pseudofulvibacter</taxon>
    </lineage>
</organism>
<dbReference type="Proteomes" id="UP001596997">
    <property type="component" value="Unassembled WGS sequence"/>
</dbReference>
<proteinExistence type="predicted"/>
<gene>
    <name evidence="1" type="ORF">ACFQ1O_08450</name>
</gene>
<comment type="caution">
    <text evidence="1">The sequence shown here is derived from an EMBL/GenBank/DDBJ whole genome shotgun (WGS) entry which is preliminary data.</text>
</comment>
<dbReference type="EMBL" id="JBHTJM010000008">
    <property type="protein sequence ID" value="MFD0964030.1"/>
    <property type="molecule type" value="Genomic_DNA"/>
</dbReference>
<accession>A0ABW3I2E9</accession>
<evidence type="ECO:0000313" key="2">
    <source>
        <dbReference type="Proteomes" id="UP001596997"/>
    </source>
</evidence>
<dbReference type="Pfam" id="PF08889">
    <property type="entry name" value="WbqC"/>
    <property type="match status" value="1"/>
</dbReference>
<evidence type="ECO:0000313" key="1">
    <source>
        <dbReference type="EMBL" id="MFD0964030.1"/>
    </source>
</evidence>
<name>A0ABW3I2E9_9FLAO</name>
<dbReference type="InterPro" id="IPR014985">
    <property type="entry name" value="WbqC"/>
</dbReference>
<sequence>MNILIHPTYFPTIAHFIAIAKADIVTFETADNFQKQSYRNRMNIYGANGKLLLNVPVKHNKEGLKTAYKEVEIENVELWQNQHWRSIVSAYKSSPFFEYYEDELQPFFTNPQSSLFTLNENIFKALCDCIELDIKIETTTVYNKEYTSESSITDLRYLARAKKPFIVNNSAYIQVFGDKHGYLPNLSILDLLFNEGPNTLNYLEQETPFWI</sequence>
<reference evidence="2" key="1">
    <citation type="journal article" date="2019" name="Int. J. Syst. Evol. Microbiol.">
        <title>The Global Catalogue of Microorganisms (GCM) 10K type strain sequencing project: providing services to taxonomists for standard genome sequencing and annotation.</title>
        <authorList>
            <consortium name="The Broad Institute Genomics Platform"/>
            <consortium name="The Broad Institute Genome Sequencing Center for Infectious Disease"/>
            <person name="Wu L."/>
            <person name="Ma J."/>
        </authorList>
    </citation>
    <scope>NUCLEOTIDE SEQUENCE [LARGE SCALE GENOMIC DNA]</scope>
    <source>
        <strain evidence="2">CCUG 62114</strain>
    </source>
</reference>
<dbReference type="RefSeq" id="WP_377715347.1">
    <property type="nucleotide sequence ID" value="NZ_JBHTJM010000008.1"/>
</dbReference>
<keyword evidence="2" id="KW-1185">Reference proteome</keyword>